<evidence type="ECO:0000259" key="1">
    <source>
        <dbReference type="PROSITE" id="PS51186"/>
    </source>
</evidence>
<dbReference type="CDD" id="cd04301">
    <property type="entry name" value="NAT_SF"/>
    <property type="match status" value="1"/>
</dbReference>
<dbReference type="EMBL" id="BJXX01000152">
    <property type="protein sequence ID" value="GEN35809.1"/>
    <property type="molecule type" value="Genomic_DNA"/>
</dbReference>
<organism evidence="2 3">
    <name type="scientific">Aneurinibacillus danicus</name>
    <dbReference type="NCBI Taxonomy" id="267746"/>
    <lineage>
        <taxon>Bacteria</taxon>
        <taxon>Bacillati</taxon>
        <taxon>Bacillota</taxon>
        <taxon>Bacilli</taxon>
        <taxon>Bacillales</taxon>
        <taxon>Paenibacillaceae</taxon>
        <taxon>Aneurinibacillus group</taxon>
        <taxon>Aneurinibacillus</taxon>
    </lineage>
</organism>
<dbReference type="Gene3D" id="3.40.630.30">
    <property type="match status" value="1"/>
</dbReference>
<dbReference type="InterPro" id="IPR000182">
    <property type="entry name" value="GNAT_dom"/>
</dbReference>
<dbReference type="Proteomes" id="UP000321157">
    <property type="component" value="Unassembled WGS sequence"/>
</dbReference>
<dbReference type="PROSITE" id="PS51186">
    <property type="entry name" value="GNAT"/>
    <property type="match status" value="1"/>
</dbReference>
<dbReference type="InterPro" id="IPR016181">
    <property type="entry name" value="Acyl_CoA_acyltransferase"/>
</dbReference>
<dbReference type="SUPFAM" id="SSF55729">
    <property type="entry name" value="Acyl-CoA N-acyltransferases (Nat)"/>
    <property type="match status" value="1"/>
</dbReference>
<dbReference type="OrthoDB" id="9797989at2"/>
<dbReference type="GO" id="GO:0016747">
    <property type="term" value="F:acyltransferase activity, transferring groups other than amino-acyl groups"/>
    <property type="evidence" value="ECO:0007669"/>
    <property type="project" value="InterPro"/>
</dbReference>
<protein>
    <recommendedName>
        <fullName evidence="1">N-acetyltransferase domain-containing protein</fullName>
    </recommendedName>
</protein>
<keyword evidence="3" id="KW-1185">Reference proteome</keyword>
<feature type="domain" description="N-acetyltransferase" evidence="1">
    <location>
        <begin position="4"/>
        <end position="144"/>
    </location>
</feature>
<dbReference type="RefSeq" id="WP_146811325.1">
    <property type="nucleotide sequence ID" value="NZ_BJXX01000152.1"/>
</dbReference>
<reference evidence="2 3" key="1">
    <citation type="submission" date="2019-07" db="EMBL/GenBank/DDBJ databases">
        <title>Whole genome shotgun sequence of Aneurinibacillus danicus NBRC 102444.</title>
        <authorList>
            <person name="Hosoyama A."/>
            <person name="Uohara A."/>
            <person name="Ohji S."/>
            <person name="Ichikawa N."/>
        </authorList>
    </citation>
    <scope>NUCLEOTIDE SEQUENCE [LARGE SCALE GENOMIC DNA]</scope>
    <source>
        <strain evidence="2 3">NBRC 102444</strain>
    </source>
</reference>
<name>A0A511VAC3_9BACL</name>
<dbReference type="AlphaFoldDB" id="A0A511VAC3"/>
<gene>
    <name evidence="2" type="ORF">ADA01nite_32690</name>
</gene>
<dbReference type="PANTHER" id="PTHR43415">
    <property type="entry name" value="SPERMIDINE N(1)-ACETYLTRANSFERASE"/>
    <property type="match status" value="1"/>
</dbReference>
<accession>A0A511VAC3</accession>
<comment type="caution">
    <text evidence="2">The sequence shown here is derived from an EMBL/GenBank/DDBJ whole genome shotgun (WGS) entry which is preliminary data.</text>
</comment>
<evidence type="ECO:0000313" key="2">
    <source>
        <dbReference type="EMBL" id="GEN35809.1"/>
    </source>
</evidence>
<evidence type="ECO:0000313" key="3">
    <source>
        <dbReference type="Proteomes" id="UP000321157"/>
    </source>
</evidence>
<sequence length="144" mass="16959">MEELIFHDINIEYIPTVKSWYCDDDSFHVEKLTKEYINYVASKPDHYCWIISSNNEFIGKVDFEIEEDKAYISIIIRPDYRRKGYGKKVLQQIINRHVNTGIKQIIAGIFHTNEASKRLFSSVGFMPLSNDPDKDGFIDFMFSY</sequence>
<dbReference type="Pfam" id="PF00583">
    <property type="entry name" value="Acetyltransf_1"/>
    <property type="match status" value="1"/>
</dbReference>
<proteinExistence type="predicted"/>
<dbReference type="PANTHER" id="PTHR43415:SF3">
    <property type="entry name" value="GNAT-FAMILY ACETYLTRANSFERASE"/>
    <property type="match status" value="1"/>
</dbReference>